<dbReference type="SUPFAM" id="SSF46894">
    <property type="entry name" value="C-terminal effector domain of the bipartite response regulators"/>
    <property type="match status" value="1"/>
</dbReference>
<accession>A0ABT2EJE4</accession>
<dbReference type="InterPro" id="IPR000792">
    <property type="entry name" value="Tscrpt_reg_LuxR_C"/>
</dbReference>
<evidence type="ECO:0000256" key="1">
    <source>
        <dbReference type="ARBA" id="ARBA00022553"/>
    </source>
</evidence>
<keyword evidence="2 6" id="KW-0238">DNA-binding</keyword>
<dbReference type="SUPFAM" id="SSF52172">
    <property type="entry name" value="CheY-like"/>
    <property type="match status" value="1"/>
</dbReference>
<dbReference type="InterPro" id="IPR039420">
    <property type="entry name" value="WalR-like"/>
</dbReference>
<dbReference type="PROSITE" id="PS50043">
    <property type="entry name" value="HTH_LUXR_2"/>
    <property type="match status" value="1"/>
</dbReference>
<dbReference type="EMBL" id="JANUCP010000001">
    <property type="protein sequence ID" value="MCS3918079.1"/>
    <property type="molecule type" value="Genomic_DNA"/>
</dbReference>
<name>A0ABT2EJE4_9BACT</name>
<gene>
    <name evidence="6" type="ORF">M2350_000476</name>
</gene>
<evidence type="ECO:0000256" key="2">
    <source>
        <dbReference type="ARBA" id="ARBA00023125"/>
    </source>
</evidence>
<organism evidence="6 7">
    <name type="scientific">Candidatus Fervidibacter sacchari</name>
    <dbReference type="NCBI Taxonomy" id="1448929"/>
    <lineage>
        <taxon>Bacteria</taxon>
        <taxon>Candidatus Fervidibacterota</taxon>
        <taxon>Candidatus Fervidibacter</taxon>
    </lineage>
</organism>
<evidence type="ECO:0000256" key="3">
    <source>
        <dbReference type="PROSITE-ProRule" id="PRU00169"/>
    </source>
</evidence>
<dbReference type="RefSeq" id="WP_259093384.1">
    <property type="nucleotide sequence ID" value="NZ_CP130454.1"/>
</dbReference>
<protein>
    <submittedName>
        <fullName evidence="6">DNA-binding NarL/FixJ family response regulator</fullName>
    </submittedName>
</protein>
<dbReference type="InterPro" id="IPR058245">
    <property type="entry name" value="NreC/VraR/RcsB-like_REC"/>
</dbReference>
<feature type="domain" description="Response regulatory" evidence="5">
    <location>
        <begin position="12"/>
        <end position="128"/>
    </location>
</feature>
<dbReference type="PANTHER" id="PTHR43214">
    <property type="entry name" value="TWO-COMPONENT RESPONSE REGULATOR"/>
    <property type="match status" value="1"/>
</dbReference>
<dbReference type="InterPro" id="IPR016032">
    <property type="entry name" value="Sig_transdc_resp-reg_C-effctor"/>
</dbReference>
<sequence length="226" mass="25448">MPEVVSERKVIRVLIVDDHAILRDGLKALLQNEPDIEVVGEAGTGREALKLIRQLRPDVVLMDISMPDMTGLEATEVIKKGYPEIKVIALTVHESETYLKRMMQVGANGYVVKRAAAQELTTAIRTVMRGGVYIHPDIAKQLVSELTKTQPTKQTRQKQLSEREWQVLRLIALGYTNQQIADRLSLSVKTVETYRARIADKLGLRTRAELVKYALQHGLLDEEPIT</sequence>
<evidence type="ECO:0000259" key="4">
    <source>
        <dbReference type="PROSITE" id="PS50043"/>
    </source>
</evidence>
<dbReference type="SMART" id="SM00448">
    <property type="entry name" value="REC"/>
    <property type="match status" value="1"/>
</dbReference>
<evidence type="ECO:0000259" key="5">
    <source>
        <dbReference type="PROSITE" id="PS50110"/>
    </source>
</evidence>
<dbReference type="CDD" id="cd06170">
    <property type="entry name" value="LuxR_C_like"/>
    <property type="match status" value="1"/>
</dbReference>
<evidence type="ECO:0000313" key="7">
    <source>
        <dbReference type="Proteomes" id="UP001204798"/>
    </source>
</evidence>
<dbReference type="SMART" id="SM00421">
    <property type="entry name" value="HTH_LUXR"/>
    <property type="match status" value="1"/>
</dbReference>
<keyword evidence="7" id="KW-1185">Reference proteome</keyword>
<dbReference type="Pfam" id="PF00072">
    <property type="entry name" value="Response_reg"/>
    <property type="match status" value="1"/>
</dbReference>
<dbReference type="PANTHER" id="PTHR43214:SF43">
    <property type="entry name" value="TWO-COMPONENT RESPONSE REGULATOR"/>
    <property type="match status" value="1"/>
</dbReference>
<dbReference type="Gene3D" id="3.40.50.2300">
    <property type="match status" value="1"/>
</dbReference>
<evidence type="ECO:0000313" key="6">
    <source>
        <dbReference type="EMBL" id="MCS3918079.1"/>
    </source>
</evidence>
<dbReference type="Proteomes" id="UP001204798">
    <property type="component" value="Unassembled WGS sequence"/>
</dbReference>
<proteinExistence type="predicted"/>
<reference evidence="6 7" key="1">
    <citation type="submission" date="2022-08" db="EMBL/GenBank/DDBJ databases">
        <title>Bacterial and archaeal communities from various locations to study Microbial Dark Matter (Phase II).</title>
        <authorList>
            <person name="Stepanauskas R."/>
        </authorList>
    </citation>
    <scope>NUCLEOTIDE SEQUENCE [LARGE SCALE GENOMIC DNA]</scope>
    <source>
        <strain evidence="6 7">PD1</strain>
    </source>
</reference>
<feature type="modified residue" description="4-aspartylphosphate" evidence="3">
    <location>
        <position position="63"/>
    </location>
</feature>
<dbReference type="InterPro" id="IPR011006">
    <property type="entry name" value="CheY-like_superfamily"/>
</dbReference>
<dbReference type="PROSITE" id="PS00622">
    <property type="entry name" value="HTH_LUXR_1"/>
    <property type="match status" value="1"/>
</dbReference>
<dbReference type="CDD" id="cd17535">
    <property type="entry name" value="REC_NarL-like"/>
    <property type="match status" value="1"/>
</dbReference>
<dbReference type="InterPro" id="IPR001789">
    <property type="entry name" value="Sig_transdc_resp-reg_receiver"/>
</dbReference>
<dbReference type="Pfam" id="PF00196">
    <property type="entry name" value="GerE"/>
    <property type="match status" value="1"/>
</dbReference>
<comment type="caution">
    <text evidence="6">The sequence shown here is derived from an EMBL/GenBank/DDBJ whole genome shotgun (WGS) entry which is preliminary data.</text>
</comment>
<dbReference type="PRINTS" id="PR00038">
    <property type="entry name" value="HTHLUXR"/>
</dbReference>
<feature type="domain" description="HTH luxR-type" evidence="4">
    <location>
        <begin position="153"/>
        <end position="218"/>
    </location>
</feature>
<dbReference type="GO" id="GO:0003677">
    <property type="term" value="F:DNA binding"/>
    <property type="evidence" value="ECO:0007669"/>
    <property type="project" value="UniProtKB-KW"/>
</dbReference>
<keyword evidence="1 3" id="KW-0597">Phosphoprotein</keyword>
<dbReference type="PROSITE" id="PS50110">
    <property type="entry name" value="RESPONSE_REGULATORY"/>
    <property type="match status" value="1"/>
</dbReference>